<evidence type="ECO:0000259" key="10">
    <source>
        <dbReference type="Pfam" id="PF01435"/>
    </source>
</evidence>
<dbReference type="PANTHER" id="PTHR22726">
    <property type="entry name" value="METALLOENDOPEPTIDASE OMA1"/>
    <property type="match status" value="1"/>
</dbReference>
<feature type="region of interest" description="Disordered" evidence="9">
    <location>
        <begin position="542"/>
        <end position="561"/>
    </location>
</feature>
<comment type="caution">
    <text evidence="11">The sequence shown here is derived from an EMBL/GenBank/DDBJ whole genome shotgun (WGS) entry which is preliminary data.</text>
</comment>
<dbReference type="GO" id="GO:0016020">
    <property type="term" value="C:membrane"/>
    <property type="evidence" value="ECO:0007669"/>
    <property type="project" value="InterPro"/>
</dbReference>
<evidence type="ECO:0000256" key="3">
    <source>
        <dbReference type="ARBA" id="ARBA00022729"/>
    </source>
</evidence>
<evidence type="ECO:0000256" key="9">
    <source>
        <dbReference type="SAM" id="MobiDB-lite"/>
    </source>
</evidence>
<evidence type="ECO:0000256" key="1">
    <source>
        <dbReference type="ARBA" id="ARBA00022670"/>
    </source>
</evidence>
<dbReference type="OrthoDB" id="9810445at2"/>
<dbReference type="RefSeq" id="WP_133819180.1">
    <property type="nucleotide sequence ID" value="NZ_SNZH01000007.1"/>
</dbReference>
<keyword evidence="6 8" id="KW-0862">Zinc</keyword>
<keyword evidence="3 8" id="KW-0732">Signal</keyword>
<keyword evidence="12" id="KW-1185">Reference proteome</keyword>
<feature type="domain" description="Peptidase M48" evidence="10">
    <location>
        <begin position="68"/>
        <end position="256"/>
    </location>
</feature>
<dbReference type="SUPFAM" id="SSF48452">
    <property type="entry name" value="TPR-like"/>
    <property type="match status" value="1"/>
</dbReference>
<dbReference type="InterPro" id="IPR030873">
    <property type="entry name" value="Protease_BepA"/>
</dbReference>
<evidence type="ECO:0000256" key="6">
    <source>
        <dbReference type="ARBA" id="ARBA00022833"/>
    </source>
</evidence>
<feature type="binding site" evidence="8">
    <location>
        <position position="195"/>
    </location>
    <ligand>
        <name>Zn(2+)</name>
        <dbReference type="ChEBI" id="CHEBI:29105"/>
        <note>catalytic</note>
    </ligand>
</feature>
<comment type="subcellular location">
    <subcellularLocation>
        <location evidence="8">Periplasm</location>
    </subcellularLocation>
</comment>
<evidence type="ECO:0000256" key="2">
    <source>
        <dbReference type="ARBA" id="ARBA00022723"/>
    </source>
</evidence>
<name>A0A4R6YX40_9GAMM</name>
<comment type="function">
    <text evidence="8">Functions as both a chaperone and a metalloprotease. Maintains the integrity of the outer membrane by promoting either the assembly or the elimination of outer membrane proteins, depending on their folding state.</text>
</comment>
<dbReference type="Gene3D" id="3.30.2010.10">
    <property type="entry name" value="Metalloproteases ('zincins'), catalytic domain"/>
    <property type="match status" value="1"/>
</dbReference>
<keyword evidence="1 8" id="KW-0645">Protease</keyword>
<protein>
    <recommendedName>
        <fullName evidence="8">Putative beta-barrel assembly-enhancing protease</fullName>
        <ecNumber evidence="8">3.4.-.-</ecNumber>
    </recommendedName>
</protein>
<dbReference type="InterPro" id="IPR051156">
    <property type="entry name" value="Mito/Outer_Membr_Metalloprot"/>
</dbReference>
<dbReference type="AlphaFoldDB" id="A0A4R6YX40"/>
<comment type="cofactor">
    <cofactor evidence="8">
        <name>Zn(2+)</name>
        <dbReference type="ChEBI" id="CHEBI:29105"/>
    </cofactor>
    <text evidence="8">Binds 1 zinc ion per subunit.</text>
</comment>
<dbReference type="EMBL" id="SNZH01000007">
    <property type="protein sequence ID" value="TDR43277.1"/>
    <property type="molecule type" value="Genomic_DNA"/>
</dbReference>
<feature type="active site" evidence="8">
    <location>
        <position position="130"/>
    </location>
</feature>
<proteinExistence type="inferred from homology"/>
<comment type="similarity">
    <text evidence="8">Belongs to the peptidase M48 family. BepA subfamily.</text>
</comment>
<dbReference type="InterPro" id="IPR001915">
    <property type="entry name" value="Peptidase_M48"/>
</dbReference>
<sequence>MRNWFLVLLSFCATGIAGARESGVRLPDIGSSAAAIMSPQQQRDYGASMLHEMRSLNLILDDPLLVDYINTLGFRLVAHSDKPEQSYTFFVVRDPNINAFAAPGGYIGVNAGLITTAVEEGEVAAVLAHEVAHISQDHLLRAFEDSQKSSLPIALAMLGAMIAAQGSAGDGAEAALVAGTSLIQQRQINFTRKDEIEADRVGIQTLARADYDPQFMASFFARMERTLRPGAGDRGIPDLLRTHPVNTDRISDAKARADALAAEQKLVRASTTSLPAPTGYWSPPTRPDELAPLPRLSTTEVKATIHGDGLYFALMRERARVLAADQPSSLVSYYASNRREAGSVAEAAAKYGHALALWRLGQGEAARALLAALAEESPTILPYQLALAQTEAQAGRRTDALNRYERLIANSPANRAIALAYAQTLIEDGKAGSGRRAQDLLRPMMAEEIDDPEVYRVFARAAELGGDKIRAAEAYADVALLSGRLEDAMNQLRTLTERRDLDYYQRARIEARITEVTPYVLELRRRGIKPKDQGRLAPAFSCQDSDSCTSVSFQRNNPALE</sequence>
<organism evidence="11 12">
    <name type="scientific">Tahibacter aquaticus</name>
    <dbReference type="NCBI Taxonomy" id="520092"/>
    <lineage>
        <taxon>Bacteria</taxon>
        <taxon>Pseudomonadati</taxon>
        <taxon>Pseudomonadota</taxon>
        <taxon>Gammaproteobacteria</taxon>
        <taxon>Lysobacterales</taxon>
        <taxon>Rhodanobacteraceae</taxon>
        <taxon>Tahibacter</taxon>
    </lineage>
</organism>
<accession>A0A4R6YX40</accession>
<keyword evidence="5 8" id="KW-0378">Hydrolase</keyword>
<feature type="active site" description="Proton donor" evidence="8">
    <location>
        <position position="199"/>
    </location>
</feature>
<evidence type="ECO:0000256" key="5">
    <source>
        <dbReference type="ARBA" id="ARBA00022801"/>
    </source>
</evidence>
<dbReference type="PANTHER" id="PTHR22726:SF1">
    <property type="entry name" value="METALLOENDOPEPTIDASE OMA1, MITOCHONDRIAL"/>
    <property type="match status" value="1"/>
</dbReference>
<keyword evidence="7 8" id="KW-0482">Metalloprotease</keyword>
<evidence type="ECO:0000313" key="12">
    <source>
        <dbReference type="Proteomes" id="UP000295293"/>
    </source>
</evidence>
<feature type="binding site" evidence="8">
    <location>
        <position position="133"/>
    </location>
    <ligand>
        <name>Zn(2+)</name>
        <dbReference type="ChEBI" id="CHEBI:29105"/>
        <note>catalytic</note>
    </ligand>
</feature>
<keyword evidence="2 8" id="KW-0479">Metal-binding</keyword>
<dbReference type="Pfam" id="PF01435">
    <property type="entry name" value="Peptidase_M48"/>
    <property type="match status" value="1"/>
</dbReference>
<evidence type="ECO:0000256" key="8">
    <source>
        <dbReference type="HAMAP-Rule" id="MF_00997"/>
    </source>
</evidence>
<dbReference type="Proteomes" id="UP000295293">
    <property type="component" value="Unassembled WGS sequence"/>
</dbReference>
<evidence type="ECO:0000256" key="4">
    <source>
        <dbReference type="ARBA" id="ARBA00022764"/>
    </source>
</evidence>
<reference evidence="11 12" key="1">
    <citation type="submission" date="2019-03" db="EMBL/GenBank/DDBJ databases">
        <title>Genomic Encyclopedia of Type Strains, Phase IV (KMG-IV): sequencing the most valuable type-strain genomes for metagenomic binning, comparative biology and taxonomic classification.</title>
        <authorList>
            <person name="Goeker M."/>
        </authorList>
    </citation>
    <scope>NUCLEOTIDE SEQUENCE [LARGE SCALE GENOMIC DNA]</scope>
    <source>
        <strain evidence="11 12">DSM 21667</strain>
    </source>
</reference>
<dbReference type="GO" id="GO:0042597">
    <property type="term" value="C:periplasmic space"/>
    <property type="evidence" value="ECO:0007669"/>
    <property type="project" value="UniProtKB-SubCell"/>
</dbReference>
<dbReference type="InterPro" id="IPR011990">
    <property type="entry name" value="TPR-like_helical_dom_sf"/>
</dbReference>
<feature type="binding site" evidence="8">
    <location>
        <position position="129"/>
    </location>
    <ligand>
        <name>Zn(2+)</name>
        <dbReference type="ChEBI" id="CHEBI:29105"/>
        <note>catalytic</note>
    </ligand>
</feature>
<evidence type="ECO:0000256" key="7">
    <source>
        <dbReference type="ARBA" id="ARBA00023049"/>
    </source>
</evidence>
<dbReference type="GO" id="GO:0051603">
    <property type="term" value="P:proteolysis involved in protein catabolic process"/>
    <property type="evidence" value="ECO:0007669"/>
    <property type="project" value="TreeGrafter"/>
</dbReference>
<keyword evidence="4 8" id="KW-0574">Periplasm</keyword>
<dbReference type="GO" id="GO:0008270">
    <property type="term" value="F:zinc ion binding"/>
    <property type="evidence" value="ECO:0007669"/>
    <property type="project" value="UniProtKB-UniRule"/>
</dbReference>
<dbReference type="GO" id="GO:0004222">
    <property type="term" value="F:metalloendopeptidase activity"/>
    <property type="evidence" value="ECO:0007669"/>
    <property type="project" value="InterPro"/>
</dbReference>
<gene>
    <name evidence="11" type="ORF">DFR29_107290</name>
</gene>
<dbReference type="Gene3D" id="1.25.40.10">
    <property type="entry name" value="Tetratricopeptide repeat domain"/>
    <property type="match status" value="1"/>
</dbReference>
<dbReference type="HAMAP" id="MF_00997">
    <property type="entry name" value="Protease_BepA"/>
    <property type="match status" value="1"/>
</dbReference>
<dbReference type="EC" id="3.4.-.-" evidence="8"/>
<evidence type="ECO:0000313" key="11">
    <source>
        <dbReference type="EMBL" id="TDR43277.1"/>
    </source>
</evidence>